<keyword evidence="8" id="KW-1185">Reference proteome</keyword>
<sequence length="978" mass="110313">MTISEDEDESLAHFLESEVLSEVSEDKEEEEEEDEVTEAPKAKKMRLVEDTAEKDPQFQKSASSSGFVQSKSAIGCSSNSGNTPVRIETGIFSKIPPELFPHILKFLSSEDLFACSLVCRFLSHVASDESLWRRLYCMRWGHLPPSRKLRECPWKKLYIQRDEEDTVELVRNCTLEFKEYFIQMQAAKRSQAPLPSQVNDDGIILDTTVADQVSIWKSSRGLTDKAEADHACSGEKCTYYQIGDVFVCENTGQVHVCDDNCREVVMDPTNELWVCTISGHCFDRLLSPEETESDAEQQQGAVTDEAEPFMGSGRFARAYMMGYNCVDEKELEDALRFREDKETALPSPGTPHATPPPRPSLYLAVSLPSVATAVICFVFFVREEMADRLTRIAIVSSDRCKPKKCRQECKKSCPVVKTGKLCIEVTPAAKIAFISEELCIGCGICVKKCPFEAIQIINLPKDLNKDTTHRYGPNTFKLHRLPVPRPGQVLGLVGTNGIGKSTALKVLAGKLKPNLGRFKNPPDWQEILTYFRGSELQNYFTRILEDNLKAIIKPQYVDHIPKAVQGNVGEVLNQKDERDMKEELCADLELNQVIERNVGDLSGGELQRFAIAVVAIQNAEIYMFDEPSSYLDVKQRLKAAQVVRSLLRPNSYVIVVEHDLSVLDYLSDFICCLYGKPGAYGVVTLPFSVAETPQESAEEIETYARYRYPSMSKTQGNFRLRVVEGEFTDSQIIVMLGENGTGKTTFIRMLAGLLKPDIVENSDVEIPEFNVSYKPQKISPKFQSTVRHLLHSKIRDSYTHPQFMSDVMKPLLIEQLMDQEVVNLSGGELQRVALCLCLGKISFDEYILMSASIYSMQPADIYLIDEPSAYLDSEQRIVASKVIKRFILHAKKTAFVVEHDFIMATYLADRVIVYEGKPSIDCTANCPQSLLTGMNLFLSHLDITFRRDPTNYRPRINKLESTKDREQKAAGSYYYLDD</sequence>
<feature type="domain" description="ABC transporter" evidence="5">
    <location>
        <begin position="700"/>
        <end position="941"/>
    </location>
</feature>
<feature type="domain" description="4Fe-4S ferredoxin-type" evidence="6">
    <location>
        <begin position="430"/>
        <end position="459"/>
    </location>
</feature>
<dbReference type="STRING" id="3750.A0A498HRM4"/>
<dbReference type="InterPro" id="IPR003439">
    <property type="entry name" value="ABC_transporter-like_ATP-bd"/>
</dbReference>
<dbReference type="InterPro" id="IPR017900">
    <property type="entry name" value="4Fe4S_Fe_S_CS"/>
</dbReference>
<dbReference type="SUPFAM" id="SSF52540">
    <property type="entry name" value="P-loop containing nucleoside triphosphate hydrolases"/>
    <property type="match status" value="2"/>
</dbReference>
<dbReference type="CDD" id="cd03237">
    <property type="entry name" value="ABC_RNaseL_inhibitor_domain2"/>
    <property type="match status" value="1"/>
</dbReference>
<evidence type="ECO:0000313" key="7">
    <source>
        <dbReference type="EMBL" id="RXH73400.1"/>
    </source>
</evidence>
<dbReference type="Pfam" id="PF12937">
    <property type="entry name" value="F-box-like"/>
    <property type="match status" value="1"/>
</dbReference>
<dbReference type="PROSITE" id="PS50893">
    <property type="entry name" value="ABC_TRANSPORTER_2"/>
    <property type="match status" value="2"/>
</dbReference>
<dbReference type="SUPFAM" id="SSF54862">
    <property type="entry name" value="4Fe-4S ferredoxins"/>
    <property type="match status" value="1"/>
</dbReference>
<evidence type="ECO:0000259" key="4">
    <source>
        <dbReference type="PROSITE" id="PS50181"/>
    </source>
</evidence>
<dbReference type="CDD" id="cd22166">
    <property type="entry name" value="F-box_AtSKIP31-like"/>
    <property type="match status" value="1"/>
</dbReference>
<dbReference type="SMART" id="SM00256">
    <property type="entry name" value="FBOX"/>
    <property type="match status" value="1"/>
</dbReference>
<dbReference type="FunFam" id="3.40.50.300:FF:000152">
    <property type="entry name" value="ATP-binding cassette, sub-family E, member 1"/>
    <property type="match status" value="1"/>
</dbReference>
<evidence type="ECO:0000256" key="2">
    <source>
        <dbReference type="ARBA" id="ARBA00022840"/>
    </source>
</evidence>
<dbReference type="PANTHER" id="PTHR19248">
    <property type="entry name" value="ATP-BINDING TRANSPORT PROTEIN-RELATED"/>
    <property type="match status" value="1"/>
</dbReference>
<dbReference type="InterPro" id="IPR001810">
    <property type="entry name" value="F-box_dom"/>
</dbReference>
<accession>A0A498HRM4</accession>
<dbReference type="Pfam" id="PF00005">
    <property type="entry name" value="ABC_tran"/>
    <property type="match status" value="2"/>
</dbReference>
<feature type="domain" description="ABC transporter" evidence="5">
    <location>
        <begin position="454"/>
        <end position="699"/>
    </location>
</feature>
<dbReference type="InterPro" id="IPR017871">
    <property type="entry name" value="ABC_transporter-like_CS"/>
</dbReference>
<dbReference type="PROSITE" id="PS00211">
    <property type="entry name" value="ABC_TRANSPORTER_1"/>
    <property type="match status" value="2"/>
</dbReference>
<evidence type="ECO:0000259" key="6">
    <source>
        <dbReference type="PROSITE" id="PS51379"/>
    </source>
</evidence>
<dbReference type="CDD" id="cd03236">
    <property type="entry name" value="ABC_RNaseL_inhibitor_domain1"/>
    <property type="match status" value="1"/>
</dbReference>
<dbReference type="PROSITE" id="PS51379">
    <property type="entry name" value="4FE4S_FER_2"/>
    <property type="match status" value="1"/>
</dbReference>
<dbReference type="InterPro" id="IPR007209">
    <property type="entry name" value="RNaseL-inhib-like_metal-bd_dom"/>
</dbReference>
<evidence type="ECO:0000256" key="3">
    <source>
        <dbReference type="SAM" id="MobiDB-lite"/>
    </source>
</evidence>
<evidence type="ECO:0008006" key="9">
    <source>
        <dbReference type="Google" id="ProtNLM"/>
    </source>
</evidence>
<dbReference type="EMBL" id="RDQH01000341">
    <property type="protein sequence ID" value="RXH73400.1"/>
    <property type="molecule type" value="Genomic_DNA"/>
</dbReference>
<dbReference type="Pfam" id="PF00037">
    <property type="entry name" value="Fer4"/>
    <property type="match status" value="1"/>
</dbReference>
<dbReference type="PROSITE" id="PS00198">
    <property type="entry name" value="4FE4S_FER_1"/>
    <property type="match status" value="1"/>
</dbReference>
<dbReference type="GO" id="GO:0016887">
    <property type="term" value="F:ATP hydrolysis activity"/>
    <property type="evidence" value="ECO:0007669"/>
    <property type="project" value="InterPro"/>
</dbReference>
<dbReference type="Gene3D" id="1.20.1280.50">
    <property type="match status" value="1"/>
</dbReference>
<proteinExistence type="predicted"/>
<dbReference type="AlphaFoldDB" id="A0A498HRM4"/>
<evidence type="ECO:0000256" key="1">
    <source>
        <dbReference type="ARBA" id="ARBA00022741"/>
    </source>
</evidence>
<dbReference type="SMART" id="SM00382">
    <property type="entry name" value="AAA"/>
    <property type="match status" value="2"/>
</dbReference>
<dbReference type="PROSITE" id="PS50181">
    <property type="entry name" value="FBOX"/>
    <property type="match status" value="1"/>
</dbReference>
<reference evidence="7 8" key="1">
    <citation type="submission" date="2018-10" db="EMBL/GenBank/DDBJ databases">
        <title>A high-quality apple genome assembly.</title>
        <authorList>
            <person name="Hu J."/>
        </authorList>
    </citation>
    <scope>NUCLEOTIDE SEQUENCE [LARGE SCALE GENOMIC DNA]</scope>
    <source>
        <strain evidence="8">cv. HFTH1</strain>
        <tissue evidence="7">Young leaf</tissue>
    </source>
</reference>
<evidence type="ECO:0000313" key="8">
    <source>
        <dbReference type="Proteomes" id="UP000290289"/>
    </source>
</evidence>
<comment type="caution">
    <text evidence="7">The sequence shown here is derived from an EMBL/GenBank/DDBJ whole genome shotgun (WGS) entry which is preliminary data.</text>
</comment>
<dbReference type="InterPro" id="IPR027417">
    <property type="entry name" value="P-loop_NTPase"/>
</dbReference>
<dbReference type="InterPro" id="IPR003593">
    <property type="entry name" value="AAA+_ATPase"/>
</dbReference>
<feature type="domain" description="F-box" evidence="4">
    <location>
        <begin position="89"/>
        <end position="135"/>
    </location>
</feature>
<name>A0A498HRM4_MALDO</name>
<dbReference type="SUPFAM" id="SSF81383">
    <property type="entry name" value="F-box domain"/>
    <property type="match status" value="1"/>
</dbReference>
<dbReference type="FunFam" id="3.40.50.300:FF:001546">
    <property type="entry name" value="RNase L inhibitor homolog"/>
    <property type="match status" value="1"/>
</dbReference>
<dbReference type="Pfam" id="PF04068">
    <property type="entry name" value="Fer4_RLI"/>
    <property type="match status" value="1"/>
</dbReference>
<dbReference type="FunFam" id="1.20.1280.50:FF:000048">
    <property type="entry name" value="F-box family protein-like"/>
    <property type="match status" value="1"/>
</dbReference>
<feature type="compositionally biased region" description="Basic and acidic residues" evidence="3">
    <location>
        <begin position="38"/>
        <end position="57"/>
    </location>
</feature>
<evidence type="ECO:0000259" key="5">
    <source>
        <dbReference type="PROSITE" id="PS50893"/>
    </source>
</evidence>
<keyword evidence="1" id="KW-0547">Nucleotide-binding</keyword>
<keyword evidence="2" id="KW-0067">ATP-binding</keyword>
<feature type="region of interest" description="Disordered" evidence="3">
    <location>
        <begin position="1"/>
        <end position="65"/>
    </location>
</feature>
<dbReference type="PRINTS" id="PR01868">
    <property type="entry name" value="ABCEFAMILY"/>
</dbReference>
<organism evidence="7 8">
    <name type="scientific">Malus domestica</name>
    <name type="common">Apple</name>
    <name type="synonym">Pyrus malus</name>
    <dbReference type="NCBI Taxonomy" id="3750"/>
    <lineage>
        <taxon>Eukaryota</taxon>
        <taxon>Viridiplantae</taxon>
        <taxon>Streptophyta</taxon>
        <taxon>Embryophyta</taxon>
        <taxon>Tracheophyta</taxon>
        <taxon>Spermatophyta</taxon>
        <taxon>Magnoliopsida</taxon>
        <taxon>eudicotyledons</taxon>
        <taxon>Gunneridae</taxon>
        <taxon>Pentapetalae</taxon>
        <taxon>rosids</taxon>
        <taxon>fabids</taxon>
        <taxon>Rosales</taxon>
        <taxon>Rosaceae</taxon>
        <taxon>Amygdaloideae</taxon>
        <taxon>Maleae</taxon>
        <taxon>Malus</taxon>
    </lineage>
</organism>
<dbReference type="InterPro" id="IPR013283">
    <property type="entry name" value="RLI1"/>
</dbReference>
<dbReference type="InterPro" id="IPR036047">
    <property type="entry name" value="F-box-like_dom_sf"/>
</dbReference>
<dbReference type="Gene3D" id="3.40.50.300">
    <property type="entry name" value="P-loop containing nucleotide triphosphate hydrolases"/>
    <property type="match status" value="2"/>
</dbReference>
<protein>
    <recommendedName>
        <fullName evidence="9">ABC transporter domain-containing protein</fullName>
    </recommendedName>
</protein>
<dbReference type="InterPro" id="IPR017896">
    <property type="entry name" value="4Fe4S_Fe-S-bd"/>
</dbReference>
<dbReference type="InterPro" id="IPR034348">
    <property type="entry name" value="RLI_dom_1"/>
</dbReference>
<dbReference type="GO" id="GO:0005524">
    <property type="term" value="F:ATP binding"/>
    <property type="evidence" value="ECO:0007669"/>
    <property type="project" value="UniProtKB-KW"/>
</dbReference>
<feature type="compositionally biased region" description="Acidic residues" evidence="3">
    <location>
        <begin position="23"/>
        <end position="37"/>
    </location>
</feature>
<dbReference type="Proteomes" id="UP000290289">
    <property type="component" value="Chromosome 15"/>
</dbReference>
<gene>
    <name evidence="7" type="ORF">DVH24_013084</name>
</gene>